<dbReference type="Gene3D" id="3.40.50.2300">
    <property type="match status" value="2"/>
</dbReference>
<dbReference type="PANTHER" id="PTHR30146:SF148">
    <property type="entry name" value="HTH-TYPE TRANSCRIPTIONAL REPRESSOR PURR-RELATED"/>
    <property type="match status" value="1"/>
</dbReference>
<feature type="domain" description="HTH lacI-type" evidence="5">
    <location>
        <begin position="1"/>
        <end position="42"/>
    </location>
</feature>
<sequence>MQDIADRLNISKNSVSIALTGKSGVGEDLRQKIIEVATEIGYPIQKLSDKNKSDNELMIGLIAREDIFSENTFFGIINLNIEKEVKARNGQLLIHSVDENNELNNEIPSFITEKKIDGLLVLSHLKKEYIQQLANTGIPLVLIDHHDYDLNVDSILTDNRKGAFVATRYLLSNGTNTIGFIGQVDKSPSYKERFEGFTYAVKEAGIKQEEKWLIHSIKEDEAAIENYIENLDSLPDAWLCANDEYGFLLTRILSSLGYKIAEDVSICGFDNSYFSTLSLPQLSTIDIDKEYFAKRAVVQLYNRIEDNNLPPEKILLGTQLLKRNSVKD</sequence>
<reference evidence="6 7" key="1">
    <citation type="submission" date="2021-05" db="EMBL/GenBank/DDBJ databases">
        <title>Novel Bacillus species.</title>
        <authorList>
            <person name="Liu G."/>
        </authorList>
    </citation>
    <scope>NUCLEOTIDE SEQUENCE [LARGE SCALE GENOMIC DNA]</scope>
    <source>
        <strain evidence="6 7">FJAT-49682</strain>
    </source>
</reference>
<dbReference type="InterPro" id="IPR028082">
    <property type="entry name" value="Peripla_BP_I"/>
</dbReference>
<dbReference type="GO" id="GO:0000976">
    <property type="term" value="F:transcription cis-regulatory region binding"/>
    <property type="evidence" value="ECO:0007669"/>
    <property type="project" value="TreeGrafter"/>
</dbReference>
<accession>A0A942UNH3</accession>
<protein>
    <submittedName>
        <fullName evidence="6">LacI family DNA-binding transcriptional regulator</fullName>
    </submittedName>
</protein>
<evidence type="ECO:0000256" key="2">
    <source>
        <dbReference type="ARBA" id="ARBA00023015"/>
    </source>
</evidence>
<keyword evidence="4" id="KW-0804">Transcription</keyword>
<keyword evidence="1" id="KW-0678">Repressor</keyword>
<dbReference type="Proteomes" id="UP000676456">
    <property type="component" value="Unassembled WGS sequence"/>
</dbReference>
<evidence type="ECO:0000313" key="6">
    <source>
        <dbReference type="EMBL" id="MBS4221149.1"/>
    </source>
</evidence>
<dbReference type="EMBL" id="JAGYPN010000001">
    <property type="protein sequence ID" value="MBS4221149.1"/>
    <property type="molecule type" value="Genomic_DNA"/>
</dbReference>
<dbReference type="InterPro" id="IPR046335">
    <property type="entry name" value="LacI/GalR-like_sensor"/>
</dbReference>
<keyword evidence="2" id="KW-0805">Transcription regulation</keyword>
<proteinExistence type="predicted"/>
<dbReference type="GO" id="GO:0003700">
    <property type="term" value="F:DNA-binding transcription factor activity"/>
    <property type="evidence" value="ECO:0007669"/>
    <property type="project" value="TreeGrafter"/>
</dbReference>
<dbReference type="SUPFAM" id="SSF53822">
    <property type="entry name" value="Periplasmic binding protein-like I"/>
    <property type="match status" value="1"/>
</dbReference>
<dbReference type="PANTHER" id="PTHR30146">
    <property type="entry name" value="LACI-RELATED TRANSCRIPTIONAL REPRESSOR"/>
    <property type="match status" value="1"/>
</dbReference>
<evidence type="ECO:0000313" key="7">
    <source>
        <dbReference type="Proteomes" id="UP000676456"/>
    </source>
</evidence>
<dbReference type="Gene3D" id="1.10.260.40">
    <property type="entry name" value="lambda repressor-like DNA-binding domains"/>
    <property type="match status" value="1"/>
</dbReference>
<dbReference type="SMART" id="SM00354">
    <property type="entry name" value="HTH_LACI"/>
    <property type="match status" value="1"/>
</dbReference>
<keyword evidence="7" id="KW-1185">Reference proteome</keyword>
<comment type="caution">
    <text evidence="6">The sequence shown here is derived from an EMBL/GenBank/DDBJ whole genome shotgun (WGS) entry which is preliminary data.</text>
</comment>
<evidence type="ECO:0000256" key="1">
    <source>
        <dbReference type="ARBA" id="ARBA00022491"/>
    </source>
</evidence>
<organism evidence="6 7">
    <name type="scientific">Lederbergia citrea</name>
    <dbReference type="NCBI Taxonomy" id="2833581"/>
    <lineage>
        <taxon>Bacteria</taxon>
        <taxon>Bacillati</taxon>
        <taxon>Bacillota</taxon>
        <taxon>Bacilli</taxon>
        <taxon>Bacillales</taxon>
        <taxon>Bacillaceae</taxon>
        <taxon>Lederbergia</taxon>
    </lineage>
</organism>
<keyword evidence="3 6" id="KW-0238">DNA-binding</keyword>
<evidence type="ECO:0000256" key="3">
    <source>
        <dbReference type="ARBA" id="ARBA00023125"/>
    </source>
</evidence>
<evidence type="ECO:0000259" key="5">
    <source>
        <dbReference type="PROSITE" id="PS50932"/>
    </source>
</evidence>
<dbReference type="InterPro" id="IPR010982">
    <property type="entry name" value="Lambda_DNA-bd_dom_sf"/>
</dbReference>
<dbReference type="CDD" id="cd01392">
    <property type="entry name" value="HTH_LacI"/>
    <property type="match status" value="1"/>
</dbReference>
<dbReference type="AlphaFoldDB" id="A0A942UNH3"/>
<dbReference type="PROSITE" id="PS50932">
    <property type="entry name" value="HTH_LACI_2"/>
    <property type="match status" value="1"/>
</dbReference>
<dbReference type="Pfam" id="PF13377">
    <property type="entry name" value="Peripla_BP_3"/>
    <property type="match status" value="1"/>
</dbReference>
<dbReference type="SUPFAM" id="SSF47413">
    <property type="entry name" value="lambda repressor-like DNA-binding domains"/>
    <property type="match status" value="1"/>
</dbReference>
<dbReference type="InterPro" id="IPR000843">
    <property type="entry name" value="HTH_LacI"/>
</dbReference>
<evidence type="ECO:0000256" key="4">
    <source>
        <dbReference type="ARBA" id="ARBA00023163"/>
    </source>
</evidence>
<gene>
    <name evidence="6" type="ORF">KHA91_00080</name>
</gene>
<name>A0A942UNH3_9BACI</name>